<dbReference type="InterPro" id="IPR054708">
    <property type="entry name" value="MTPAP-like_central"/>
</dbReference>
<dbReference type="Pfam" id="PF22600">
    <property type="entry name" value="MTPAP-like_central"/>
    <property type="match status" value="1"/>
</dbReference>
<reference evidence="4" key="1">
    <citation type="submission" date="2016-11" db="UniProtKB">
        <authorList>
            <consortium name="WormBaseParasite"/>
        </authorList>
    </citation>
    <scope>IDENTIFICATION</scope>
</reference>
<name>A0A1I7XD17_HETBA</name>
<evidence type="ECO:0000313" key="4">
    <source>
        <dbReference type="WBParaSite" id="Hba_15251"/>
    </source>
</evidence>
<dbReference type="GO" id="GO:1990817">
    <property type="term" value="F:poly(A) RNA polymerase activity"/>
    <property type="evidence" value="ECO:0007669"/>
    <property type="project" value="TreeGrafter"/>
</dbReference>
<keyword evidence="1" id="KW-0812">Transmembrane</keyword>
<dbReference type="WBParaSite" id="Hba_15251">
    <property type="protein sequence ID" value="Hba_15251"/>
    <property type="gene ID" value="Hba_15251"/>
</dbReference>
<organism evidence="3 4">
    <name type="scientific">Heterorhabditis bacteriophora</name>
    <name type="common">Entomopathogenic nematode worm</name>
    <dbReference type="NCBI Taxonomy" id="37862"/>
    <lineage>
        <taxon>Eukaryota</taxon>
        <taxon>Metazoa</taxon>
        <taxon>Ecdysozoa</taxon>
        <taxon>Nematoda</taxon>
        <taxon>Chromadorea</taxon>
        <taxon>Rhabditida</taxon>
        <taxon>Rhabditina</taxon>
        <taxon>Rhabditomorpha</taxon>
        <taxon>Strongyloidea</taxon>
        <taxon>Heterorhabditidae</taxon>
        <taxon>Heterorhabditis</taxon>
    </lineage>
</organism>
<sequence>MASVADELLKSDNLDRLKEGEIFVDKETGKRYRVRKTILPHHSSSGPHGLGDPEDRTLRRIEADVIIPNRMNAQIEKVECNNYYLDLVQCLRTEGAVRGLSSCKPQLGFFNRCKYDKFIIIMGKCQICSVDIPDGEGSQEVHETGKRHMRLRAFQESVLTLADRSVFLKWVNTEGQPILDKLAIAKVMSKSGAIDRILFRAGTTHAIVEFISISSTKDVLSQKIVHINGVKVNCCKRLMQFPSYEKQSIDINQVIVQAQESDGFIAQIDSIMEQIEINKDQILLRENCAKRLEMELGKYFVSPRVRIFGSSVTSIGIVDSDIDACLCFDATPFEQKLSPELSRDKHTLLTCDAFLLKGRRVHAEEIIRLTPADRARFLSKVLNEVRKEVGWLGQQRPIVDARCPIVRFIADKLQVHMSLFYINCYFKMLVDLSIDNYLGCAKSDYLKGLIESDISGNIRRILLGFRFWAMSNELFEPSPVQMKGHFNAYVLNLMCIGYMQSIGLIPVFSHSATEVTLVLLISVFQLITCIIYRIGIIGIEGTRVDVINIAHFLNQMLIKLKLEMGSARKEHEVLRQPDKVVTPMEE</sequence>
<keyword evidence="1" id="KW-1133">Transmembrane helix</keyword>
<dbReference type="SUPFAM" id="SSF81301">
    <property type="entry name" value="Nucleotidyltransferase"/>
    <property type="match status" value="1"/>
</dbReference>
<dbReference type="Gene3D" id="3.30.460.10">
    <property type="entry name" value="Beta Polymerase, domain 2"/>
    <property type="match status" value="1"/>
</dbReference>
<dbReference type="InterPro" id="IPR043519">
    <property type="entry name" value="NT_sf"/>
</dbReference>
<dbReference type="PANTHER" id="PTHR12271:SF127">
    <property type="entry name" value="SPECKLE TARGETED PIP5K1A-REGULATED POLY(A) POLYMERASE"/>
    <property type="match status" value="1"/>
</dbReference>
<feature type="transmembrane region" description="Helical" evidence="1">
    <location>
        <begin position="515"/>
        <end position="534"/>
    </location>
</feature>
<accession>A0A1I7XD17</accession>
<keyword evidence="3" id="KW-1185">Reference proteome</keyword>
<proteinExistence type="predicted"/>
<dbReference type="PANTHER" id="PTHR12271">
    <property type="entry name" value="POLY A POLYMERASE CID PAP -RELATED"/>
    <property type="match status" value="1"/>
</dbReference>
<dbReference type="AlphaFoldDB" id="A0A1I7XD17"/>
<evidence type="ECO:0000256" key="1">
    <source>
        <dbReference type="SAM" id="Phobius"/>
    </source>
</evidence>
<protein>
    <submittedName>
        <fullName evidence="4">NTP_transf_2 domain-containing protein</fullName>
    </submittedName>
</protein>
<feature type="transmembrane region" description="Helical" evidence="1">
    <location>
        <begin position="489"/>
        <end position="509"/>
    </location>
</feature>
<evidence type="ECO:0000313" key="3">
    <source>
        <dbReference type="Proteomes" id="UP000095283"/>
    </source>
</evidence>
<dbReference type="CDD" id="cd05402">
    <property type="entry name" value="NT_PAP_TUTase"/>
    <property type="match status" value="1"/>
</dbReference>
<evidence type="ECO:0000259" key="2">
    <source>
        <dbReference type="Pfam" id="PF22600"/>
    </source>
</evidence>
<dbReference type="Proteomes" id="UP000095283">
    <property type="component" value="Unplaced"/>
</dbReference>
<dbReference type="GO" id="GO:0031123">
    <property type="term" value="P:RNA 3'-end processing"/>
    <property type="evidence" value="ECO:0007669"/>
    <property type="project" value="TreeGrafter"/>
</dbReference>
<feature type="domain" description="Poly(A) RNA polymerase mitochondrial-like central palm" evidence="2">
    <location>
        <begin position="266"/>
        <end position="444"/>
    </location>
</feature>
<keyword evidence="1" id="KW-0472">Membrane</keyword>